<keyword evidence="2" id="KW-1185">Reference proteome</keyword>
<dbReference type="InterPro" id="IPR021284">
    <property type="entry name" value="DUF2750"/>
</dbReference>
<evidence type="ECO:0000313" key="2">
    <source>
        <dbReference type="Proteomes" id="UP001387364"/>
    </source>
</evidence>
<dbReference type="Proteomes" id="UP001387364">
    <property type="component" value="Chromosome"/>
</dbReference>
<reference evidence="1 2" key="1">
    <citation type="submission" date="2024-02" db="EMBL/GenBank/DDBJ databases">
        <title>Seven novel Bacillus-like species.</title>
        <authorList>
            <person name="Liu G."/>
        </authorList>
    </citation>
    <scope>NUCLEOTIDE SEQUENCE [LARGE SCALE GENOMIC DNA]</scope>
    <source>
        <strain evidence="1 2">FJAT-52991</strain>
    </source>
</reference>
<name>A0ABZ2NBF2_9BACI</name>
<sequence>MKKTWDDIVRNNRELDEMVPKGFIAIAGNGTYNKIGYMYAKGYQVGAIYYWNHETGALLLESPSLSKWINEMNKTGEARIAQFIEEVKSTEIVYGLIDGVGGGMAYAISNEDEDTDVMLFWASQTLANKCKEDEWRDYKILAMSLQDFLKKWVPGMHKDELLCGLNWGRDLTGEELEPMNLYSLLKK</sequence>
<dbReference type="Pfam" id="PF11042">
    <property type="entry name" value="DUF2750"/>
    <property type="match status" value="1"/>
</dbReference>
<gene>
    <name evidence="1" type="ORF">WDJ61_08175</name>
</gene>
<evidence type="ECO:0000313" key="1">
    <source>
        <dbReference type="EMBL" id="WXB94590.1"/>
    </source>
</evidence>
<dbReference type="SUPFAM" id="SSF160631">
    <property type="entry name" value="SMI1/KNR4-like"/>
    <property type="match status" value="1"/>
</dbReference>
<dbReference type="EMBL" id="CP147404">
    <property type="protein sequence ID" value="WXB94590.1"/>
    <property type="molecule type" value="Genomic_DNA"/>
</dbReference>
<accession>A0ABZ2NBF2</accession>
<proteinExistence type="predicted"/>
<dbReference type="RefSeq" id="WP_338754359.1">
    <property type="nucleotide sequence ID" value="NZ_CP147404.1"/>
</dbReference>
<protein>
    <submittedName>
        <fullName evidence="1">DUF2750 domain-containing protein</fullName>
    </submittedName>
</protein>
<dbReference type="InterPro" id="IPR037883">
    <property type="entry name" value="Knr4/Smi1-like_sf"/>
</dbReference>
<organism evidence="1 2">
    <name type="scientific">Bacillus kandeliae</name>
    <dbReference type="NCBI Taxonomy" id="3129297"/>
    <lineage>
        <taxon>Bacteria</taxon>
        <taxon>Bacillati</taxon>
        <taxon>Bacillota</taxon>
        <taxon>Bacilli</taxon>
        <taxon>Bacillales</taxon>
        <taxon>Bacillaceae</taxon>
        <taxon>Bacillus</taxon>
    </lineage>
</organism>
<dbReference type="Gene3D" id="3.40.1580.10">
    <property type="entry name" value="SMI1/KNR4-like"/>
    <property type="match status" value="1"/>
</dbReference>